<keyword evidence="7" id="KW-1185">Reference proteome</keyword>
<sequence length="303" mass="34481">MTNVLDQSAGTSWHAYNADTVEFTAGMPTNSIDLSVYSPPFSSLYIYSESERDMGNVDSHDEFFATYRHLIREKLRITKPGRLTAIHVKDLVFYSNSSEKGDRGLYHFTGECIRVHVEEGWTFHRLITIWRCPVKEMQKTKSDRLLYKNFRTDAARTGGGMPEYIAVFRKWNDDMENTPAVVHPPAQFPLDVWQEWASPVWMDTHETNVLNVGAKNDEERHLCPMPLDLTQRIVLQYSNPGETVYSPFMGIGSEGVVAIREGRKFLGTELKPAYFQRAVRNLQAAEENQTAGDLLDTFSGDAA</sequence>
<evidence type="ECO:0000256" key="4">
    <source>
        <dbReference type="RuleBase" id="RU362026"/>
    </source>
</evidence>
<evidence type="ECO:0000313" key="6">
    <source>
        <dbReference type="EMBL" id="MCO6407333.1"/>
    </source>
</evidence>
<dbReference type="RefSeq" id="WP_252914717.1">
    <property type="nucleotide sequence ID" value="NZ_JAAAML010000001.1"/>
</dbReference>
<organism evidence="6 7">
    <name type="scientific">Hoeflea alexandrii</name>
    <dbReference type="NCBI Taxonomy" id="288436"/>
    <lineage>
        <taxon>Bacteria</taxon>
        <taxon>Pseudomonadati</taxon>
        <taxon>Pseudomonadota</taxon>
        <taxon>Alphaproteobacteria</taxon>
        <taxon>Hyphomicrobiales</taxon>
        <taxon>Rhizobiaceae</taxon>
        <taxon>Hoeflea</taxon>
    </lineage>
</organism>
<protein>
    <recommendedName>
        <fullName evidence="4">Methyltransferase</fullName>
        <ecNumber evidence="4">2.1.1.-</ecNumber>
    </recommendedName>
</protein>
<evidence type="ECO:0000259" key="5">
    <source>
        <dbReference type="Pfam" id="PF01555"/>
    </source>
</evidence>
<comment type="similarity">
    <text evidence="4">Belongs to the N(4)/N(6)-methyltransferase family.</text>
</comment>
<evidence type="ECO:0000256" key="1">
    <source>
        <dbReference type="ARBA" id="ARBA00022603"/>
    </source>
</evidence>
<reference evidence="6 7" key="1">
    <citation type="submission" date="2020-01" db="EMBL/GenBank/DDBJ databases">
        <title>Genomes of bacteria type strains.</title>
        <authorList>
            <person name="Chen J."/>
            <person name="Zhu S."/>
            <person name="Yang J."/>
        </authorList>
    </citation>
    <scope>NUCLEOTIDE SEQUENCE [LARGE SCALE GENOMIC DNA]</scope>
    <source>
        <strain evidence="6 7">DSM 16655</strain>
    </source>
</reference>
<dbReference type="EC" id="2.1.1.-" evidence="4"/>
<dbReference type="InterPro" id="IPR029063">
    <property type="entry name" value="SAM-dependent_MTases_sf"/>
</dbReference>
<dbReference type="InterPro" id="IPR002941">
    <property type="entry name" value="DNA_methylase_N4/N6"/>
</dbReference>
<dbReference type="SUPFAM" id="SSF53335">
    <property type="entry name" value="S-adenosyl-L-methionine-dependent methyltransferases"/>
    <property type="match status" value="1"/>
</dbReference>
<comment type="caution">
    <text evidence="6">The sequence shown here is derived from an EMBL/GenBank/DDBJ whole genome shotgun (WGS) entry which is preliminary data.</text>
</comment>
<feature type="domain" description="DNA methylase N-4/N-6" evidence="5">
    <location>
        <begin position="32"/>
        <end position="278"/>
    </location>
</feature>
<name>A0ABT1CN16_9HYPH</name>
<comment type="catalytic activity">
    <reaction evidence="3">
        <text>a 2'-deoxyadenosine in DNA + S-adenosyl-L-methionine = an N(6)-methyl-2'-deoxyadenosine in DNA + S-adenosyl-L-homocysteine + H(+)</text>
        <dbReference type="Rhea" id="RHEA:15197"/>
        <dbReference type="Rhea" id="RHEA-COMP:12418"/>
        <dbReference type="Rhea" id="RHEA-COMP:12419"/>
        <dbReference type="ChEBI" id="CHEBI:15378"/>
        <dbReference type="ChEBI" id="CHEBI:57856"/>
        <dbReference type="ChEBI" id="CHEBI:59789"/>
        <dbReference type="ChEBI" id="CHEBI:90615"/>
        <dbReference type="ChEBI" id="CHEBI:90616"/>
        <dbReference type="EC" id="2.1.1.72"/>
    </reaction>
</comment>
<proteinExistence type="inferred from homology"/>
<dbReference type="EMBL" id="JAAAML010000001">
    <property type="protein sequence ID" value="MCO6407333.1"/>
    <property type="molecule type" value="Genomic_DNA"/>
</dbReference>
<keyword evidence="2" id="KW-0808">Transferase</keyword>
<keyword evidence="1" id="KW-0489">Methyltransferase</keyword>
<evidence type="ECO:0000313" key="7">
    <source>
        <dbReference type="Proteomes" id="UP001320715"/>
    </source>
</evidence>
<dbReference type="Gene3D" id="3.40.50.150">
    <property type="entry name" value="Vaccinia Virus protein VP39"/>
    <property type="match status" value="1"/>
</dbReference>
<evidence type="ECO:0000256" key="3">
    <source>
        <dbReference type="ARBA" id="ARBA00047942"/>
    </source>
</evidence>
<dbReference type="PRINTS" id="PR00508">
    <property type="entry name" value="S21N4MTFRASE"/>
</dbReference>
<dbReference type="Pfam" id="PF01555">
    <property type="entry name" value="N6_N4_Mtase"/>
    <property type="match status" value="1"/>
</dbReference>
<gene>
    <name evidence="6" type="ORF">GTW23_04030</name>
</gene>
<accession>A0ABT1CN16</accession>
<dbReference type="Proteomes" id="UP001320715">
    <property type="component" value="Unassembled WGS sequence"/>
</dbReference>
<evidence type="ECO:0000256" key="2">
    <source>
        <dbReference type="ARBA" id="ARBA00022679"/>
    </source>
</evidence>
<dbReference type="InterPro" id="IPR001091">
    <property type="entry name" value="RM_Methyltransferase"/>
</dbReference>